<organism evidence="2 3">
    <name type="scientific">Beauveria bassiana</name>
    <name type="common">White muscardine disease fungus</name>
    <name type="synonym">Tritirachium shiotae</name>
    <dbReference type="NCBI Taxonomy" id="176275"/>
    <lineage>
        <taxon>Eukaryota</taxon>
        <taxon>Fungi</taxon>
        <taxon>Dikarya</taxon>
        <taxon>Ascomycota</taxon>
        <taxon>Pezizomycotina</taxon>
        <taxon>Sordariomycetes</taxon>
        <taxon>Hypocreomycetidae</taxon>
        <taxon>Hypocreales</taxon>
        <taxon>Cordycipitaceae</taxon>
        <taxon>Beauveria</taxon>
    </lineage>
</organism>
<protein>
    <submittedName>
        <fullName evidence="2">Uncharacterized protein</fullName>
    </submittedName>
</protein>
<gene>
    <name evidence="2" type="ORF">BM221_000417</name>
</gene>
<name>A0A2N6P0H2_BEABA</name>
<feature type="compositionally biased region" description="Acidic residues" evidence="1">
    <location>
        <begin position="123"/>
        <end position="136"/>
    </location>
</feature>
<proteinExistence type="predicted"/>
<feature type="region of interest" description="Disordered" evidence="1">
    <location>
        <begin position="69"/>
        <end position="141"/>
    </location>
</feature>
<accession>A0A2N6P0H2</accession>
<dbReference type="AlphaFoldDB" id="A0A2N6P0H2"/>
<evidence type="ECO:0000313" key="3">
    <source>
        <dbReference type="Proteomes" id="UP000235728"/>
    </source>
</evidence>
<sequence length="179" mass="20419">MRNRFFTKQEARYIALKDLTGEGKYRRDDDRAVSLGSVTDDSLISYTPSFKKRMSDVFARRRRRRLSLTASFSAGSATPTTPTTTTTTTTTPTTQWKRASLSRAMSALNLHRRESRRERRVDEDVESDSSDDEDDPAETRDDFVKKRLSLMQSWMTTPAPSFGTSFTSRHSTLFVPVSI</sequence>
<dbReference type="Proteomes" id="UP000235728">
    <property type="component" value="Unassembled WGS sequence"/>
</dbReference>
<reference evidence="2 3" key="1">
    <citation type="journal article" date="2016" name="Appl. Microbiol. Biotechnol.">
        <title>Characterization of T-DNA insertion mutants with decreased virulence in the entomopathogenic fungus Beauveria bassiana JEF-007.</title>
        <authorList>
            <person name="Kim S."/>
            <person name="Lee S.J."/>
            <person name="Nai Y.S."/>
            <person name="Yu J.S."/>
            <person name="Lee M.R."/>
            <person name="Yang Y.T."/>
            <person name="Kim J.S."/>
        </authorList>
    </citation>
    <scope>NUCLEOTIDE SEQUENCE [LARGE SCALE GENOMIC DNA]</scope>
    <source>
        <strain evidence="2 3">JEF-007</strain>
    </source>
</reference>
<feature type="compositionally biased region" description="Low complexity" evidence="1">
    <location>
        <begin position="78"/>
        <end position="94"/>
    </location>
</feature>
<evidence type="ECO:0000313" key="2">
    <source>
        <dbReference type="EMBL" id="PMB73000.1"/>
    </source>
</evidence>
<evidence type="ECO:0000256" key="1">
    <source>
        <dbReference type="SAM" id="MobiDB-lite"/>
    </source>
</evidence>
<dbReference type="EMBL" id="MRVG01000001">
    <property type="protein sequence ID" value="PMB73000.1"/>
    <property type="molecule type" value="Genomic_DNA"/>
</dbReference>
<dbReference type="OMA" id="RYIALKE"/>
<comment type="caution">
    <text evidence="2">The sequence shown here is derived from an EMBL/GenBank/DDBJ whole genome shotgun (WGS) entry which is preliminary data.</text>
</comment>
<feature type="compositionally biased region" description="Basic and acidic residues" evidence="1">
    <location>
        <begin position="111"/>
        <end position="122"/>
    </location>
</feature>